<feature type="compositionally biased region" description="Pro residues" evidence="1">
    <location>
        <begin position="540"/>
        <end position="550"/>
    </location>
</feature>
<feature type="compositionally biased region" description="Pro residues" evidence="1">
    <location>
        <begin position="557"/>
        <end position="577"/>
    </location>
</feature>
<gene>
    <name evidence="2" type="ORF">C7M84_008601</name>
</gene>
<dbReference type="AlphaFoldDB" id="A0A3R7PPE9"/>
<feature type="non-terminal residue" evidence="2">
    <location>
        <position position="1"/>
    </location>
</feature>
<name>A0A3R7PPE9_PENVA</name>
<feature type="region of interest" description="Disordered" evidence="1">
    <location>
        <begin position="540"/>
        <end position="577"/>
    </location>
</feature>
<evidence type="ECO:0000313" key="2">
    <source>
        <dbReference type="EMBL" id="ROT72991.1"/>
    </source>
</evidence>
<reference evidence="2 3" key="2">
    <citation type="submission" date="2019-01" db="EMBL/GenBank/DDBJ databases">
        <title>The decoding of complex shrimp genome reveals the adaptation for benthos swimmer, frequently molting mechanism and breeding impact on genome.</title>
        <authorList>
            <person name="Sun Y."/>
            <person name="Gao Y."/>
            <person name="Yu Y."/>
        </authorList>
    </citation>
    <scope>NUCLEOTIDE SEQUENCE [LARGE SCALE GENOMIC DNA]</scope>
    <source>
        <tissue evidence="2">Muscle</tissue>
    </source>
</reference>
<reference evidence="2 3" key="1">
    <citation type="submission" date="2018-04" db="EMBL/GenBank/DDBJ databases">
        <authorList>
            <person name="Zhang X."/>
            <person name="Yuan J."/>
            <person name="Li F."/>
            <person name="Xiang J."/>
        </authorList>
    </citation>
    <scope>NUCLEOTIDE SEQUENCE [LARGE SCALE GENOMIC DNA]</scope>
    <source>
        <tissue evidence="2">Muscle</tissue>
    </source>
</reference>
<evidence type="ECO:0000313" key="3">
    <source>
        <dbReference type="Proteomes" id="UP000283509"/>
    </source>
</evidence>
<organism evidence="2 3">
    <name type="scientific">Penaeus vannamei</name>
    <name type="common">Whiteleg shrimp</name>
    <name type="synonym">Litopenaeus vannamei</name>
    <dbReference type="NCBI Taxonomy" id="6689"/>
    <lineage>
        <taxon>Eukaryota</taxon>
        <taxon>Metazoa</taxon>
        <taxon>Ecdysozoa</taxon>
        <taxon>Arthropoda</taxon>
        <taxon>Crustacea</taxon>
        <taxon>Multicrustacea</taxon>
        <taxon>Malacostraca</taxon>
        <taxon>Eumalacostraca</taxon>
        <taxon>Eucarida</taxon>
        <taxon>Decapoda</taxon>
        <taxon>Dendrobranchiata</taxon>
        <taxon>Penaeoidea</taxon>
        <taxon>Penaeidae</taxon>
        <taxon>Penaeus</taxon>
    </lineage>
</organism>
<sequence>LIPLQKTNSSLHLAANPSFHAFQSSPPTPTLHPTLHHLNPTPPPSLLLPTYTYCSSTLQPLLTPTTNPHHLQPTLIHLTFQSPSTTPDLPLPLSLSIYTLSPPSPLPFFSFPPFLLDFLHHSFSLPPFLLFLSSSFSILNVPQTYFKHDLLLPLTPLFFFPPPSFPSLPLFLSFPFSFSPLVLCPSIPLSCPTLYITLLPLSLQPVLSSLPPTSSSPLPPLFDPSFFLPPPSSPHPSFLLHLFLTPAFSTPPLPSYIPPPFSDPFSSSYLLLSSSLLLPPPPLPPLPPRPLLSTLSLLSAILFLLPPLSSLFLFLPPVPPALLYSLPSLLFLVLSSRHRLLFSDPLPLPSSISLSTSPTVIPNLPPTLFLPLANSTFLLSHSLLPSPPPLTLSLLFPIPHHPTFPLPLSPPPPPFFSLLLLLPPGYHACPRLIQSISKSVSLALNFPLLPSRLIRLASGFLSPFSCVLDKSFFAPLYSSIIIFCFLSSPSPPPFSSSCATSLTHSVPTSFTCLVLYFPPLPKHHPFPPLRLSHSTPCLPPPPPLPSPPPQTTLSLPPFRPSSPHPYPTSFPLPPPPPLPSPSPNHPVFVPHLLIPPLPFPPPHPLLSPPSPSTPSPERTYHFLACFLTLIVCRVFERGFCGLWRPVIGVDEGFGGRRARRDVLMVSGVQS</sequence>
<dbReference type="PANTHER" id="PTHR48148:SF2">
    <property type="entry name" value="PA14 DOMAIN-CONTAINING PROTEIN"/>
    <property type="match status" value="1"/>
</dbReference>
<protein>
    <submittedName>
        <fullName evidence="2">Uncharacterized protein</fullName>
    </submittedName>
</protein>
<accession>A0A3R7PPE9</accession>
<comment type="caution">
    <text evidence="2">The sequence shown here is derived from an EMBL/GenBank/DDBJ whole genome shotgun (WGS) entry which is preliminary data.</text>
</comment>
<dbReference type="Proteomes" id="UP000283509">
    <property type="component" value="Unassembled WGS sequence"/>
</dbReference>
<evidence type="ECO:0000256" key="1">
    <source>
        <dbReference type="SAM" id="MobiDB-lite"/>
    </source>
</evidence>
<dbReference type="EMBL" id="QCYY01002084">
    <property type="protein sequence ID" value="ROT72991.1"/>
    <property type="molecule type" value="Genomic_DNA"/>
</dbReference>
<dbReference type="PANTHER" id="PTHR48148">
    <property type="entry name" value="KERATINOCYTE PROLINE-RICH PROTEIN"/>
    <property type="match status" value="1"/>
</dbReference>
<keyword evidence="3" id="KW-1185">Reference proteome</keyword>
<proteinExistence type="predicted"/>